<feature type="region of interest" description="Disordered" evidence="1">
    <location>
        <begin position="1"/>
        <end position="103"/>
    </location>
</feature>
<evidence type="ECO:0000256" key="1">
    <source>
        <dbReference type="SAM" id="MobiDB-lite"/>
    </source>
</evidence>
<organism evidence="2 3">
    <name type="scientific">Solanum commersonii</name>
    <name type="common">Commerson's wild potato</name>
    <name type="synonym">Commerson's nightshade</name>
    <dbReference type="NCBI Taxonomy" id="4109"/>
    <lineage>
        <taxon>Eukaryota</taxon>
        <taxon>Viridiplantae</taxon>
        <taxon>Streptophyta</taxon>
        <taxon>Embryophyta</taxon>
        <taxon>Tracheophyta</taxon>
        <taxon>Spermatophyta</taxon>
        <taxon>Magnoliopsida</taxon>
        <taxon>eudicotyledons</taxon>
        <taxon>Gunneridae</taxon>
        <taxon>Pentapetalae</taxon>
        <taxon>asterids</taxon>
        <taxon>lamiids</taxon>
        <taxon>Solanales</taxon>
        <taxon>Solanaceae</taxon>
        <taxon>Solanoideae</taxon>
        <taxon>Solaneae</taxon>
        <taxon>Solanum</taxon>
    </lineage>
</organism>
<dbReference type="EMBL" id="JACXVP010000003">
    <property type="protein sequence ID" value="KAG5614296.1"/>
    <property type="molecule type" value="Genomic_DNA"/>
</dbReference>
<accession>A0A9J5ZQ41</accession>
<gene>
    <name evidence="2" type="ORF">H5410_014120</name>
</gene>
<dbReference type="Proteomes" id="UP000824120">
    <property type="component" value="Chromosome 3"/>
</dbReference>
<feature type="compositionally biased region" description="Basic residues" evidence="1">
    <location>
        <begin position="94"/>
        <end position="103"/>
    </location>
</feature>
<evidence type="ECO:0000313" key="2">
    <source>
        <dbReference type="EMBL" id="KAG5614296.1"/>
    </source>
</evidence>
<proteinExistence type="predicted"/>
<dbReference type="AlphaFoldDB" id="A0A9J5ZQ41"/>
<protein>
    <submittedName>
        <fullName evidence="2">Uncharacterized protein</fullName>
    </submittedName>
</protein>
<name>A0A9J5ZQ41_SOLCO</name>
<comment type="caution">
    <text evidence="2">The sequence shown here is derived from an EMBL/GenBank/DDBJ whole genome shotgun (WGS) entry which is preliminary data.</text>
</comment>
<evidence type="ECO:0000313" key="3">
    <source>
        <dbReference type="Proteomes" id="UP000824120"/>
    </source>
</evidence>
<feature type="compositionally biased region" description="Polar residues" evidence="1">
    <location>
        <begin position="1"/>
        <end position="10"/>
    </location>
</feature>
<reference evidence="2 3" key="1">
    <citation type="submission" date="2020-09" db="EMBL/GenBank/DDBJ databases">
        <title>De no assembly of potato wild relative species, Solanum commersonii.</title>
        <authorList>
            <person name="Cho K."/>
        </authorList>
    </citation>
    <scope>NUCLEOTIDE SEQUENCE [LARGE SCALE GENOMIC DNA]</scope>
    <source>
        <strain evidence="2">LZ3.2</strain>
        <tissue evidence="2">Leaf</tissue>
    </source>
</reference>
<keyword evidence="3" id="KW-1185">Reference proteome</keyword>
<sequence length="103" mass="11708">MKKNDIINTKNLRRSSERRRPASSRENQPATGRHLRSVLLASKRRPRRPAPTGESLSLFSSAPVRTTTTNRSSICSDRRTANSGEGKVITGEPHRRRQQQQKF</sequence>
<feature type="compositionally biased region" description="Polar residues" evidence="1">
    <location>
        <begin position="54"/>
        <end position="75"/>
    </location>
</feature>